<dbReference type="SUPFAM" id="SSF159238">
    <property type="entry name" value="SO1590-like"/>
    <property type="match status" value="1"/>
</dbReference>
<name>A0A1I2WPB0_9ACTN</name>
<dbReference type="AlphaFoldDB" id="A0A1I2WPB0"/>
<dbReference type="EMBL" id="FOOI01000011">
    <property type="protein sequence ID" value="SFH03032.1"/>
    <property type="molecule type" value="Genomic_DNA"/>
</dbReference>
<dbReference type="STRING" id="504797.SAMN05421678_11129"/>
<dbReference type="Gene3D" id="2.40.350.10">
    <property type="entry name" value="SO1590-like"/>
    <property type="match status" value="1"/>
</dbReference>
<evidence type="ECO:0008006" key="3">
    <source>
        <dbReference type="Google" id="ProtNLM"/>
    </source>
</evidence>
<dbReference type="Pfam" id="PF11528">
    <property type="entry name" value="DUF3224"/>
    <property type="match status" value="1"/>
</dbReference>
<accession>A0A1I2WPB0</accession>
<organism evidence="1 2">
    <name type="scientific">Actinopolymorpha cephalotaxi</name>
    <dbReference type="NCBI Taxonomy" id="504797"/>
    <lineage>
        <taxon>Bacteria</taxon>
        <taxon>Bacillati</taxon>
        <taxon>Actinomycetota</taxon>
        <taxon>Actinomycetes</taxon>
        <taxon>Propionibacteriales</taxon>
        <taxon>Actinopolymorphaceae</taxon>
        <taxon>Actinopolymorpha</taxon>
    </lineage>
</organism>
<proteinExistence type="predicted"/>
<protein>
    <recommendedName>
        <fullName evidence="3">Allene oxide cyclase barrel-like domain-containing protein</fullName>
    </recommendedName>
</protein>
<sequence length="164" mass="17312">MILDSMSNSVEQPERQRTGQSTVVVVDYDLRVVSPADDSGISLVSTVLTEQFTGSLAGTGVADHVRVVRADGTDTFTGVERFDGTLDGRPGSFVLTAQGYTTGAGFVHGHWEVVPGSATRELTGLRGHGVFTFVPEHGEAADAATTDGPGRGAAADTFTYWYEK</sequence>
<reference evidence="1 2" key="1">
    <citation type="submission" date="2016-10" db="EMBL/GenBank/DDBJ databases">
        <authorList>
            <person name="de Groot N.N."/>
        </authorList>
    </citation>
    <scope>NUCLEOTIDE SEQUENCE [LARGE SCALE GENOMIC DNA]</scope>
    <source>
        <strain evidence="1 2">CPCC 202808</strain>
    </source>
</reference>
<dbReference type="InterPro" id="IPR021607">
    <property type="entry name" value="DUF3224"/>
</dbReference>
<gene>
    <name evidence="1" type="ORF">SAMN05421678_11129</name>
</gene>
<dbReference type="Proteomes" id="UP000199052">
    <property type="component" value="Unassembled WGS sequence"/>
</dbReference>
<evidence type="ECO:0000313" key="1">
    <source>
        <dbReference type="EMBL" id="SFH03032.1"/>
    </source>
</evidence>
<dbReference type="InterPro" id="IPR023159">
    <property type="entry name" value="SO1590-like_sf"/>
</dbReference>
<evidence type="ECO:0000313" key="2">
    <source>
        <dbReference type="Proteomes" id="UP000199052"/>
    </source>
</evidence>